<dbReference type="InterPro" id="IPR043133">
    <property type="entry name" value="GTP-CH-I_C/QueF"/>
</dbReference>
<proteinExistence type="inferred from homology"/>
<dbReference type="Gene3D" id="3.30.1130.10">
    <property type="match status" value="1"/>
</dbReference>
<comment type="pathway">
    <text evidence="1">Cofactor biosynthesis; 7,8-dihydroneopterin triphosphate biosynthesis; 7,8-dihydroneopterin triphosphate from GTP: step 1/1.</text>
</comment>
<dbReference type="GO" id="GO:0005737">
    <property type="term" value="C:cytoplasm"/>
    <property type="evidence" value="ECO:0007669"/>
    <property type="project" value="TreeGrafter"/>
</dbReference>
<protein>
    <recommendedName>
        <fullName evidence="4">GTP cyclohydrolase 1</fullName>
        <ecNumber evidence="3">3.5.4.16</ecNumber>
    </recommendedName>
    <alternativeName>
        <fullName evidence="7">GTP cyclohydrolase I</fullName>
    </alternativeName>
</protein>
<dbReference type="InterPro" id="IPR001474">
    <property type="entry name" value="GTP_CycHdrlase_I"/>
</dbReference>
<evidence type="ECO:0000256" key="3">
    <source>
        <dbReference type="ARBA" id="ARBA00012715"/>
    </source>
</evidence>
<dbReference type="PANTHER" id="PTHR11109">
    <property type="entry name" value="GTP CYCLOHYDROLASE I"/>
    <property type="match status" value="1"/>
</dbReference>
<dbReference type="GO" id="GO:0046656">
    <property type="term" value="P:folic acid biosynthetic process"/>
    <property type="evidence" value="ECO:0007669"/>
    <property type="project" value="UniProtKB-KW"/>
</dbReference>
<dbReference type="AlphaFoldDB" id="W6QCZ5"/>
<keyword evidence="6" id="KW-0289">Folate biosynthesis</keyword>
<dbReference type="Pfam" id="PF01227">
    <property type="entry name" value="GTP_cyclohydroI"/>
    <property type="match status" value="1"/>
</dbReference>
<evidence type="ECO:0000256" key="4">
    <source>
        <dbReference type="ARBA" id="ARBA00017272"/>
    </source>
</evidence>
<comment type="similarity">
    <text evidence="2">Belongs to the GTP cyclohydrolase I family.</text>
</comment>
<dbReference type="GO" id="GO:0046654">
    <property type="term" value="P:tetrahydrofolate biosynthetic process"/>
    <property type="evidence" value="ECO:0007669"/>
    <property type="project" value="InterPro"/>
</dbReference>
<dbReference type="GO" id="GO:0008270">
    <property type="term" value="F:zinc ion binding"/>
    <property type="evidence" value="ECO:0007669"/>
    <property type="project" value="TreeGrafter"/>
</dbReference>
<organism evidence="9 10">
    <name type="scientific">Penicillium roqueforti (strain FM164)</name>
    <dbReference type="NCBI Taxonomy" id="1365484"/>
    <lineage>
        <taxon>Eukaryota</taxon>
        <taxon>Fungi</taxon>
        <taxon>Dikarya</taxon>
        <taxon>Ascomycota</taxon>
        <taxon>Pezizomycotina</taxon>
        <taxon>Eurotiomycetes</taxon>
        <taxon>Eurotiomycetidae</taxon>
        <taxon>Eurotiales</taxon>
        <taxon>Aspergillaceae</taxon>
        <taxon>Penicillium</taxon>
    </lineage>
</organism>
<sequence>MFSHRLHIQERLTKQVARAISGVLKPQGVSILMQPSYLCMAMRGVQKVGNTTITGCMLRYMQSRAIDREEFLELLHRT</sequence>
<evidence type="ECO:0000313" key="9">
    <source>
        <dbReference type="EMBL" id="CDM32064.1"/>
    </source>
</evidence>
<dbReference type="GO" id="GO:0003934">
    <property type="term" value="F:GTP cyclohydrolase I activity"/>
    <property type="evidence" value="ECO:0007669"/>
    <property type="project" value="UniProtKB-EC"/>
</dbReference>
<dbReference type="UniPathway" id="UPA00848">
    <property type="reaction ID" value="UER00151"/>
</dbReference>
<evidence type="ECO:0000256" key="7">
    <source>
        <dbReference type="ARBA" id="ARBA00030854"/>
    </source>
</evidence>
<dbReference type="GO" id="GO:0006729">
    <property type="term" value="P:tetrahydrobiopterin biosynthetic process"/>
    <property type="evidence" value="ECO:0007669"/>
    <property type="project" value="TreeGrafter"/>
</dbReference>
<dbReference type="STRING" id="1365484.W6QCZ5"/>
<dbReference type="GO" id="GO:0005525">
    <property type="term" value="F:GTP binding"/>
    <property type="evidence" value="ECO:0007669"/>
    <property type="project" value="TreeGrafter"/>
</dbReference>
<accession>W6QCZ5</accession>
<dbReference type="EC" id="3.5.4.16" evidence="3"/>
<evidence type="ECO:0000313" key="10">
    <source>
        <dbReference type="Proteomes" id="UP000030686"/>
    </source>
</evidence>
<evidence type="ECO:0000256" key="5">
    <source>
        <dbReference type="ARBA" id="ARBA00022801"/>
    </source>
</evidence>
<evidence type="ECO:0000256" key="2">
    <source>
        <dbReference type="ARBA" id="ARBA00008085"/>
    </source>
</evidence>
<dbReference type="InterPro" id="IPR020602">
    <property type="entry name" value="GTP_CycHdrlase_I_dom"/>
</dbReference>
<reference evidence="9" key="1">
    <citation type="journal article" date="2014" name="Nat. Commun.">
        <title>Multiple recent horizontal transfers of a large genomic region in cheese making fungi.</title>
        <authorList>
            <person name="Cheeseman K."/>
            <person name="Ropars J."/>
            <person name="Renault P."/>
            <person name="Dupont J."/>
            <person name="Gouzy J."/>
            <person name="Branca A."/>
            <person name="Abraham A.L."/>
            <person name="Ceppi M."/>
            <person name="Conseiller E."/>
            <person name="Debuchy R."/>
            <person name="Malagnac F."/>
            <person name="Goarin A."/>
            <person name="Silar P."/>
            <person name="Lacoste S."/>
            <person name="Sallet E."/>
            <person name="Bensimon A."/>
            <person name="Giraud T."/>
            <person name="Brygoo Y."/>
        </authorList>
    </citation>
    <scope>NUCLEOTIDE SEQUENCE [LARGE SCALE GENOMIC DNA]</scope>
    <source>
        <strain evidence="9">FM164</strain>
    </source>
</reference>
<dbReference type="PANTHER" id="PTHR11109:SF7">
    <property type="entry name" value="GTP CYCLOHYDROLASE 1"/>
    <property type="match status" value="1"/>
</dbReference>
<evidence type="ECO:0000259" key="8">
    <source>
        <dbReference type="Pfam" id="PF01227"/>
    </source>
</evidence>
<keyword evidence="10" id="KW-1185">Reference proteome</keyword>
<gene>
    <name evidence="9" type="ORF">PROQFM164_S02g002215</name>
</gene>
<name>W6QCZ5_PENRF</name>
<dbReference type="SUPFAM" id="SSF55620">
    <property type="entry name" value="Tetrahydrobiopterin biosynthesis enzymes-like"/>
    <property type="match status" value="1"/>
</dbReference>
<feature type="domain" description="GTP cyclohydrolase I" evidence="8">
    <location>
        <begin position="1"/>
        <end position="75"/>
    </location>
</feature>
<dbReference type="Proteomes" id="UP000030686">
    <property type="component" value="Unassembled WGS sequence"/>
</dbReference>
<keyword evidence="5 9" id="KW-0378">Hydrolase</keyword>
<evidence type="ECO:0000256" key="6">
    <source>
        <dbReference type="ARBA" id="ARBA00022909"/>
    </source>
</evidence>
<evidence type="ECO:0000256" key="1">
    <source>
        <dbReference type="ARBA" id="ARBA00005080"/>
    </source>
</evidence>
<dbReference type="OrthoDB" id="4966at2759"/>
<dbReference type="EMBL" id="HG792016">
    <property type="protein sequence ID" value="CDM32064.1"/>
    <property type="molecule type" value="Genomic_DNA"/>
</dbReference>